<proteinExistence type="predicted"/>
<comment type="caution">
    <text evidence="1">The sequence shown here is derived from an EMBL/GenBank/DDBJ whole genome shotgun (WGS) entry which is preliminary data.</text>
</comment>
<reference evidence="1 2" key="1">
    <citation type="submission" date="2016-08" db="EMBL/GenBank/DDBJ databases">
        <title>A new outlook on sporulation: Clostridium algidixylanolyticum.</title>
        <authorList>
            <person name="Poppleton D.I."/>
            <person name="Gribaldo S."/>
        </authorList>
    </citation>
    <scope>NUCLEOTIDE SEQUENCE [LARGE SCALE GENOMIC DNA]</scope>
    <source>
        <strain evidence="1 2">SPL73</strain>
    </source>
</reference>
<dbReference type="Proteomes" id="UP000284277">
    <property type="component" value="Unassembled WGS sequence"/>
</dbReference>
<evidence type="ECO:0000313" key="2">
    <source>
        <dbReference type="Proteomes" id="UP000284277"/>
    </source>
</evidence>
<organism evidence="1 2">
    <name type="scientific">Lacrimispora algidixylanolytica</name>
    <dbReference type="NCBI Taxonomy" id="94868"/>
    <lineage>
        <taxon>Bacteria</taxon>
        <taxon>Bacillati</taxon>
        <taxon>Bacillota</taxon>
        <taxon>Clostridia</taxon>
        <taxon>Lachnospirales</taxon>
        <taxon>Lachnospiraceae</taxon>
        <taxon>Lacrimispora</taxon>
    </lineage>
</organism>
<sequence length="88" mass="10187">MRTGNNREKNDQDDIAGLLERIAAESGCMYLSDLRGFIYRERFRLAVTQIPASDYPVEEWQDAAYYMVGSDDKFKTAEEAKQRILECL</sequence>
<dbReference type="AlphaFoldDB" id="A0A419TBE8"/>
<dbReference type="RefSeq" id="WP_120194723.1">
    <property type="nucleotide sequence ID" value="NZ_MCIA01000001.1"/>
</dbReference>
<evidence type="ECO:0000313" key="1">
    <source>
        <dbReference type="EMBL" id="RKD34791.1"/>
    </source>
</evidence>
<dbReference type="OrthoDB" id="1653472at2"/>
<keyword evidence="2" id="KW-1185">Reference proteome</keyword>
<dbReference type="EMBL" id="MCIA01000001">
    <property type="protein sequence ID" value="RKD34791.1"/>
    <property type="molecule type" value="Genomic_DNA"/>
</dbReference>
<name>A0A419TBE8_9FIRM</name>
<accession>A0A419TBE8</accession>
<gene>
    <name evidence="1" type="ORF">BET01_00015</name>
</gene>
<protein>
    <submittedName>
        <fullName evidence="1">Uncharacterized protein</fullName>
    </submittedName>
</protein>